<evidence type="ECO:0000313" key="1">
    <source>
        <dbReference type="EMBL" id="DAE24754.1"/>
    </source>
</evidence>
<protein>
    <submittedName>
        <fullName evidence="1">Putative addiction module killer protein</fullName>
    </submittedName>
</protein>
<dbReference type="NCBIfam" id="TIGR02683">
    <property type="entry name" value="upstrm_HI1419"/>
    <property type="match status" value="1"/>
</dbReference>
<dbReference type="PANTHER" id="PTHR41791:SF1">
    <property type="entry name" value="SSL7039 PROTEIN"/>
    <property type="match status" value="1"/>
</dbReference>
<accession>A0A8S5R0R5</accession>
<dbReference type="PIRSF" id="PIRSF028744">
    <property type="entry name" value="Addict_mod_HI1419"/>
    <property type="match status" value="1"/>
</dbReference>
<reference evidence="1" key="1">
    <citation type="journal article" date="2021" name="Proc. Natl. Acad. Sci. U.S.A.">
        <title>A Catalog of Tens of Thousands of Viruses from Human Metagenomes Reveals Hidden Associations with Chronic Diseases.</title>
        <authorList>
            <person name="Tisza M.J."/>
            <person name="Buck C.B."/>
        </authorList>
    </citation>
    <scope>NUCLEOTIDE SEQUENCE</scope>
    <source>
        <strain evidence="1">CteBs22</strain>
    </source>
</reference>
<proteinExistence type="predicted"/>
<dbReference type="PANTHER" id="PTHR41791">
    <property type="entry name" value="SSL7039 PROTEIN"/>
    <property type="match status" value="1"/>
</dbReference>
<name>A0A8S5R0R5_9CAUD</name>
<dbReference type="SUPFAM" id="SSF143011">
    <property type="entry name" value="RelE-like"/>
    <property type="match status" value="1"/>
</dbReference>
<sequence length="106" mass="11915">MGLFDTTSYTLLSTPEFDKWFSKLSDPTAKRAISVRLARVSMGNFGDAKRIENISELRIDVGQGYRVYYTIRRKVVVLLLLGGDKRTQKADIIKAKALANQPFSGE</sequence>
<dbReference type="Gene3D" id="3.30.2310.20">
    <property type="entry name" value="RelE-like"/>
    <property type="match status" value="1"/>
</dbReference>
<dbReference type="InterPro" id="IPR014056">
    <property type="entry name" value="TypeIITA-like_toxin_pred"/>
</dbReference>
<organism evidence="1">
    <name type="scientific">Myoviridae sp. cteBs22</name>
    <dbReference type="NCBI Taxonomy" id="2826675"/>
    <lineage>
        <taxon>Viruses</taxon>
        <taxon>Duplodnaviria</taxon>
        <taxon>Heunggongvirae</taxon>
        <taxon>Uroviricota</taxon>
        <taxon>Caudoviricetes</taxon>
    </lineage>
</organism>
<dbReference type="InterPro" id="IPR035093">
    <property type="entry name" value="RelE/ParE_toxin_dom_sf"/>
</dbReference>
<dbReference type="InterPro" id="IPR009241">
    <property type="entry name" value="HigB-like"/>
</dbReference>
<dbReference type="EMBL" id="BK015784">
    <property type="protein sequence ID" value="DAE24754.1"/>
    <property type="molecule type" value="Genomic_DNA"/>
</dbReference>
<dbReference type="Pfam" id="PF05973">
    <property type="entry name" value="Gp49"/>
    <property type="match status" value="1"/>
</dbReference>